<reference evidence="1 2" key="1">
    <citation type="submission" date="2024-01" db="EMBL/GenBank/DDBJ databases">
        <title>The genome of the rayed Mediterranean limpet Patella caerulea (Linnaeus, 1758).</title>
        <authorList>
            <person name="Anh-Thu Weber A."/>
            <person name="Halstead-Nussloch G."/>
        </authorList>
    </citation>
    <scope>NUCLEOTIDE SEQUENCE [LARGE SCALE GENOMIC DNA]</scope>
    <source>
        <strain evidence="1">AATW-2023a</strain>
        <tissue evidence="1">Whole specimen</tissue>
    </source>
</reference>
<comment type="caution">
    <text evidence="1">The sequence shown here is derived from an EMBL/GenBank/DDBJ whole genome shotgun (WGS) entry which is preliminary data.</text>
</comment>
<organism evidence="1 2">
    <name type="scientific">Patella caerulea</name>
    <name type="common">Rayed Mediterranean limpet</name>
    <dbReference type="NCBI Taxonomy" id="87958"/>
    <lineage>
        <taxon>Eukaryota</taxon>
        <taxon>Metazoa</taxon>
        <taxon>Spiralia</taxon>
        <taxon>Lophotrochozoa</taxon>
        <taxon>Mollusca</taxon>
        <taxon>Gastropoda</taxon>
        <taxon>Patellogastropoda</taxon>
        <taxon>Patelloidea</taxon>
        <taxon>Patellidae</taxon>
        <taxon>Patella</taxon>
    </lineage>
</organism>
<dbReference type="Proteomes" id="UP001347796">
    <property type="component" value="Unassembled WGS sequence"/>
</dbReference>
<evidence type="ECO:0000313" key="1">
    <source>
        <dbReference type="EMBL" id="KAK6169694.1"/>
    </source>
</evidence>
<protein>
    <submittedName>
        <fullName evidence="1">Uncharacterized protein</fullName>
    </submittedName>
</protein>
<keyword evidence="2" id="KW-1185">Reference proteome</keyword>
<sequence>MPHKIVRDYEGGTNWHSRLSYCQFSLTKLSATIYWNSLLVDLRRICYRHIVIAMPKICWIKLGMDGCMVAR</sequence>
<evidence type="ECO:0000313" key="2">
    <source>
        <dbReference type="Proteomes" id="UP001347796"/>
    </source>
</evidence>
<dbReference type="EMBL" id="JAZGQO010000015">
    <property type="protein sequence ID" value="KAK6169694.1"/>
    <property type="molecule type" value="Genomic_DNA"/>
</dbReference>
<dbReference type="AlphaFoldDB" id="A0AAN8P7P0"/>
<accession>A0AAN8P7P0</accession>
<name>A0AAN8P7P0_PATCE</name>
<proteinExistence type="predicted"/>
<gene>
    <name evidence="1" type="ORF">SNE40_020689</name>
</gene>